<dbReference type="Proteomes" id="UP000821866">
    <property type="component" value="Chromosome 2"/>
</dbReference>
<comment type="caution">
    <text evidence="2">The sequence shown here is derived from an EMBL/GenBank/DDBJ whole genome shotgun (WGS) entry which is preliminary data.</text>
</comment>
<reference evidence="2" key="2">
    <citation type="submission" date="2021-09" db="EMBL/GenBank/DDBJ databases">
        <authorList>
            <person name="Jia N."/>
            <person name="Wang J."/>
            <person name="Shi W."/>
            <person name="Du L."/>
            <person name="Sun Y."/>
            <person name="Zhan W."/>
            <person name="Jiang J."/>
            <person name="Wang Q."/>
            <person name="Zhang B."/>
            <person name="Ji P."/>
            <person name="Sakyi L.B."/>
            <person name="Cui X."/>
            <person name="Yuan T."/>
            <person name="Jiang B."/>
            <person name="Yang W."/>
            <person name="Lam T.T.-Y."/>
            <person name="Chang Q."/>
            <person name="Ding S."/>
            <person name="Wang X."/>
            <person name="Zhu J."/>
            <person name="Ruan X."/>
            <person name="Zhao L."/>
            <person name="Wei J."/>
            <person name="Que T."/>
            <person name="Du C."/>
            <person name="Cheng J."/>
            <person name="Dai P."/>
            <person name="Han X."/>
            <person name="Huang E."/>
            <person name="Gao Y."/>
            <person name="Liu J."/>
            <person name="Shao H."/>
            <person name="Ye R."/>
            <person name="Li L."/>
            <person name="Wei W."/>
            <person name="Wang X."/>
            <person name="Wang C."/>
            <person name="Huo Q."/>
            <person name="Li W."/>
            <person name="Guo W."/>
            <person name="Chen H."/>
            <person name="Chen S."/>
            <person name="Zhou L."/>
            <person name="Zhou L."/>
            <person name="Ni X."/>
            <person name="Tian J."/>
            <person name="Zhou Y."/>
            <person name="Sheng Y."/>
            <person name="Liu T."/>
            <person name="Pan Y."/>
            <person name="Xia L."/>
            <person name="Li J."/>
            <person name="Zhao F."/>
            <person name="Cao W."/>
        </authorList>
    </citation>
    <scope>NUCLEOTIDE SEQUENCE</scope>
    <source>
        <strain evidence="2">Rmic-2018</strain>
        <tissue evidence="2">Larvae</tissue>
    </source>
</reference>
<protein>
    <submittedName>
        <fullName evidence="2">Uncharacterized protein</fullName>
    </submittedName>
</protein>
<sequence length="197" mass="21130">MKDESAKTPGSAEEDNKDSGWITVTKRRSEVRKASRAAGSGTSASKTNAQESTSGRYSFRDVEKNLIRGSKMPPLPCEETKVVVRPRGGLCISKYGASVVAEAIWSAAGLGPEERNTDTMCPNHLQNIVVVSTSSQENVRLYVNVEAITGTGQHHEVSEYVAAPHATCKGVIHGILLSDDPGAIDRKIVNARNPLTL</sequence>
<dbReference type="AlphaFoldDB" id="A0A9J6EJ82"/>
<keyword evidence="3" id="KW-1185">Reference proteome</keyword>
<gene>
    <name evidence="2" type="ORF">HPB51_025243</name>
</gene>
<reference evidence="2" key="1">
    <citation type="journal article" date="2020" name="Cell">
        <title>Large-Scale Comparative Analyses of Tick Genomes Elucidate Their Genetic Diversity and Vector Capacities.</title>
        <authorList>
            <consortium name="Tick Genome and Microbiome Consortium (TIGMIC)"/>
            <person name="Jia N."/>
            <person name="Wang J."/>
            <person name="Shi W."/>
            <person name="Du L."/>
            <person name="Sun Y."/>
            <person name="Zhan W."/>
            <person name="Jiang J.F."/>
            <person name="Wang Q."/>
            <person name="Zhang B."/>
            <person name="Ji P."/>
            <person name="Bell-Sakyi L."/>
            <person name="Cui X.M."/>
            <person name="Yuan T.T."/>
            <person name="Jiang B.G."/>
            <person name="Yang W.F."/>
            <person name="Lam T.T."/>
            <person name="Chang Q.C."/>
            <person name="Ding S.J."/>
            <person name="Wang X.J."/>
            <person name="Zhu J.G."/>
            <person name="Ruan X.D."/>
            <person name="Zhao L."/>
            <person name="Wei J.T."/>
            <person name="Ye R.Z."/>
            <person name="Que T.C."/>
            <person name="Du C.H."/>
            <person name="Zhou Y.H."/>
            <person name="Cheng J.X."/>
            <person name="Dai P.F."/>
            <person name="Guo W.B."/>
            <person name="Han X.H."/>
            <person name="Huang E.J."/>
            <person name="Li L.F."/>
            <person name="Wei W."/>
            <person name="Gao Y.C."/>
            <person name="Liu J.Z."/>
            <person name="Shao H.Z."/>
            <person name="Wang X."/>
            <person name="Wang C.C."/>
            <person name="Yang T.C."/>
            <person name="Huo Q.B."/>
            <person name="Li W."/>
            <person name="Chen H.Y."/>
            <person name="Chen S.E."/>
            <person name="Zhou L.G."/>
            <person name="Ni X.B."/>
            <person name="Tian J.H."/>
            <person name="Sheng Y."/>
            <person name="Liu T."/>
            <person name="Pan Y.S."/>
            <person name="Xia L.Y."/>
            <person name="Li J."/>
            <person name="Zhao F."/>
            <person name="Cao W.C."/>
        </authorList>
    </citation>
    <scope>NUCLEOTIDE SEQUENCE</scope>
    <source>
        <strain evidence="2">Rmic-2018</strain>
    </source>
</reference>
<name>A0A9J6EJ82_RHIMP</name>
<feature type="region of interest" description="Disordered" evidence="1">
    <location>
        <begin position="1"/>
        <end position="57"/>
    </location>
</feature>
<organism evidence="2 3">
    <name type="scientific">Rhipicephalus microplus</name>
    <name type="common">Cattle tick</name>
    <name type="synonym">Boophilus microplus</name>
    <dbReference type="NCBI Taxonomy" id="6941"/>
    <lineage>
        <taxon>Eukaryota</taxon>
        <taxon>Metazoa</taxon>
        <taxon>Ecdysozoa</taxon>
        <taxon>Arthropoda</taxon>
        <taxon>Chelicerata</taxon>
        <taxon>Arachnida</taxon>
        <taxon>Acari</taxon>
        <taxon>Parasitiformes</taxon>
        <taxon>Ixodida</taxon>
        <taxon>Ixodoidea</taxon>
        <taxon>Ixodidae</taxon>
        <taxon>Rhipicephalinae</taxon>
        <taxon>Rhipicephalus</taxon>
        <taxon>Boophilus</taxon>
    </lineage>
</organism>
<feature type="compositionally biased region" description="Low complexity" evidence="1">
    <location>
        <begin position="36"/>
        <end position="47"/>
    </location>
</feature>
<proteinExistence type="predicted"/>
<evidence type="ECO:0000313" key="2">
    <source>
        <dbReference type="EMBL" id="KAH8034513.1"/>
    </source>
</evidence>
<accession>A0A9J6EJ82</accession>
<dbReference type="EMBL" id="JABSTU010000004">
    <property type="protein sequence ID" value="KAH8034513.1"/>
    <property type="molecule type" value="Genomic_DNA"/>
</dbReference>
<evidence type="ECO:0000256" key="1">
    <source>
        <dbReference type="SAM" id="MobiDB-lite"/>
    </source>
</evidence>
<evidence type="ECO:0000313" key="3">
    <source>
        <dbReference type="Proteomes" id="UP000821866"/>
    </source>
</evidence>